<evidence type="ECO:0000313" key="6">
    <source>
        <dbReference type="Proteomes" id="UP000176185"/>
    </source>
</evidence>
<dbReference type="InterPro" id="IPR051081">
    <property type="entry name" value="HTH_MetalResp_TranReg"/>
</dbReference>
<keyword evidence="1" id="KW-0805">Transcription regulation</keyword>
<keyword evidence="2" id="KW-0238">DNA-binding</keyword>
<dbReference type="SMART" id="SM00418">
    <property type="entry name" value="HTH_ARSR"/>
    <property type="match status" value="1"/>
</dbReference>
<evidence type="ECO:0000313" key="5">
    <source>
        <dbReference type="EMBL" id="OGC81253.1"/>
    </source>
</evidence>
<dbReference type="InterPro" id="IPR036390">
    <property type="entry name" value="WH_DNA-bd_sf"/>
</dbReference>
<dbReference type="PANTHER" id="PTHR33154">
    <property type="entry name" value="TRANSCRIPTIONAL REGULATOR, ARSR FAMILY"/>
    <property type="match status" value="1"/>
</dbReference>
<dbReference type="PRINTS" id="PR00778">
    <property type="entry name" value="HTHARSR"/>
</dbReference>
<evidence type="ECO:0000256" key="3">
    <source>
        <dbReference type="ARBA" id="ARBA00023163"/>
    </source>
</evidence>
<dbReference type="GO" id="GO:0003677">
    <property type="term" value="F:DNA binding"/>
    <property type="evidence" value="ECO:0007669"/>
    <property type="project" value="UniProtKB-KW"/>
</dbReference>
<evidence type="ECO:0000256" key="1">
    <source>
        <dbReference type="ARBA" id="ARBA00023015"/>
    </source>
</evidence>
<reference evidence="5 6" key="1">
    <citation type="journal article" date="2016" name="Nat. Commun.">
        <title>Thousands of microbial genomes shed light on interconnected biogeochemical processes in an aquifer system.</title>
        <authorList>
            <person name="Anantharaman K."/>
            <person name="Brown C.T."/>
            <person name="Hug L.A."/>
            <person name="Sharon I."/>
            <person name="Castelle C.J."/>
            <person name="Probst A.J."/>
            <person name="Thomas B.C."/>
            <person name="Singh A."/>
            <person name="Wilkins M.J."/>
            <person name="Karaoz U."/>
            <person name="Brodie E.L."/>
            <person name="Williams K.H."/>
            <person name="Hubbard S.S."/>
            <person name="Banfield J.F."/>
        </authorList>
    </citation>
    <scope>NUCLEOTIDE SEQUENCE [LARGE SCALE GENOMIC DNA]</scope>
</reference>
<dbReference type="CDD" id="cd00090">
    <property type="entry name" value="HTH_ARSR"/>
    <property type="match status" value="1"/>
</dbReference>
<dbReference type="InterPro" id="IPR001845">
    <property type="entry name" value="HTH_ArsR_DNA-bd_dom"/>
</dbReference>
<gene>
    <name evidence="5" type="ORF">A2943_03050</name>
</gene>
<name>A0A1F4XJG8_9BACT</name>
<organism evidence="5 6">
    <name type="scientific">Candidatus Adlerbacteria bacterium RIFCSPLOWO2_01_FULL_51_16</name>
    <dbReference type="NCBI Taxonomy" id="1797243"/>
    <lineage>
        <taxon>Bacteria</taxon>
        <taxon>Candidatus Adleribacteriota</taxon>
    </lineage>
</organism>
<dbReference type="InterPro" id="IPR036388">
    <property type="entry name" value="WH-like_DNA-bd_sf"/>
</dbReference>
<dbReference type="STRING" id="1797243.A2943_03050"/>
<dbReference type="PROSITE" id="PS50987">
    <property type="entry name" value="HTH_ARSR_2"/>
    <property type="match status" value="1"/>
</dbReference>
<dbReference type="GO" id="GO:0003700">
    <property type="term" value="F:DNA-binding transcription factor activity"/>
    <property type="evidence" value="ECO:0007669"/>
    <property type="project" value="InterPro"/>
</dbReference>
<dbReference type="AlphaFoldDB" id="A0A1F4XJG8"/>
<protein>
    <recommendedName>
        <fullName evidence="4">HTH arsR-type domain-containing protein</fullName>
    </recommendedName>
</protein>
<evidence type="ECO:0000259" key="4">
    <source>
        <dbReference type="PROSITE" id="PS50987"/>
    </source>
</evidence>
<dbReference type="Proteomes" id="UP000176185">
    <property type="component" value="Unassembled WGS sequence"/>
</dbReference>
<dbReference type="EMBL" id="MEWX01000001">
    <property type="protein sequence ID" value="OGC81253.1"/>
    <property type="molecule type" value="Genomic_DNA"/>
</dbReference>
<sequence>MDKKKLGIKKKKTKEARNVEVKTYKRPPWVQSGEEELCSDCFKVVGDRSRYNLVCMLGRSKEGMTVSELTKRVQLRQPTVTHHLQVLRSVDAVASEDRGRMRVYKLNRGAHCFEECKIPY</sequence>
<dbReference type="InterPro" id="IPR011991">
    <property type="entry name" value="ArsR-like_HTH"/>
</dbReference>
<proteinExistence type="predicted"/>
<dbReference type="Gene3D" id="1.10.10.10">
    <property type="entry name" value="Winged helix-like DNA-binding domain superfamily/Winged helix DNA-binding domain"/>
    <property type="match status" value="1"/>
</dbReference>
<feature type="domain" description="HTH arsR-type" evidence="4">
    <location>
        <begin position="30"/>
        <end position="120"/>
    </location>
</feature>
<evidence type="ECO:0000256" key="2">
    <source>
        <dbReference type="ARBA" id="ARBA00023125"/>
    </source>
</evidence>
<comment type="caution">
    <text evidence="5">The sequence shown here is derived from an EMBL/GenBank/DDBJ whole genome shotgun (WGS) entry which is preliminary data.</text>
</comment>
<dbReference type="NCBIfam" id="NF033788">
    <property type="entry name" value="HTH_metalloreg"/>
    <property type="match status" value="1"/>
</dbReference>
<keyword evidence="3" id="KW-0804">Transcription</keyword>
<dbReference type="SUPFAM" id="SSF46785">
    <property type="entry name" value="Winged helix' DNA-binding domain"/>
    <property type="match status" value="1"/>
</dbReference>
<accession>A0A1F4XJG8</accession>
<dbReference type="PANTHER" id="PTHR33154:SF33">
    <property type="entry name" value="TRANSCRIPTIONAL REPRESSOR SDPR"/>
    <property type="match status" value="1"/>
</dbReference>
<dbReference type="Pfam" id="PF12840">
    <property type="entry name" value="HTH_20"/>
    <property type="match status" value="1"/>
</dbReference>